<reference evidence="2 3" key="1">
    <citation type="submission" date="2015-12" db="EMBL/GenBank/DDBJ databases">
        <title>The genome of Folsomia candida.</title>
        <authorList>
            <person name="Faddeeva A."/>
            <person name="Derks M.F."/>
            <person name="Anvar Y."/>
            <person name="Smit S."/>
            <person name="Van Straalen N."/>
            <person name="Roelofs D."/>
        </authorList>
    </citation>
    <scope>NUCLEOTIDE SEQUENCE [LARGE SCALE GENOMIC DNA]</scope>
    <source>
        <strain evidence="2 3">VU population</strain>
        <tissue evidence="2">Whole body</tissue>
    </source>
</reference>
<dbReference type="Gene3D" id="3.40.525.10">
    <property type="entry name" value="CRAL-TRIO lipid binding domain"/>
    <property type="match status" value="1"/>
</dbReference>
<protein>
    <recommendedName>
        <fullName evidence="1">CRAL-TRIO domain-containing protein</fullName>
    </recommendedName>
</protein>
<sequence>MLARRWDVPGAKDMLLQTVKWWKDNNMDEIHTEDWSSVAKEYPINTDGVDRNGQPVFVFSIGDWDLRRAALQGKLDLAIRHFIKGFDEVHVKSIEYNKSGKSNGTQWNFISNLDKLSRQQHLCIPCLRFYTGIMLMFESHYPGSTEKIFVINAPSIFSVILTLVQPILSPETYKALQILGTNKEQWGPILFSHIAKDQLPESVGGSRT</sequence>
<comment type="caution">
    <text evidence="2">The sequence shown here is derived from an EMBL/GenBank/DDBJ whole genome shotgun (WGS) entry which is preliminary data.</text>
</comment>
<evidence type="ECO:0000313" key="2">
    <source>
        <dbReference type="EMBL" id="OXA48794.1"/>
    </source>
</evidence>
<dbReference type="SUPFAM" id="SSF46938">
    <property type="entry name" value="CRAL/TRIO N-terminal domain"/>
    <property type="match status" value="1"/>
</dbReference>
<proteinExistence type="predicted"/>
<dbReference type="OrthoDB" id="1434354at2759"/>
<dbReference type="Proteomes" id="UP000198287">
    <property type="component" value="Unassembled WGS sequence"/>
</dbReference>
<dbReference type="InterPro" id="IPR036865">
    <property type="entry name" value="CRAL-TRIO_dom_sf"/>
</dbReference>
<dbReference type="AlphaFoldDB" id="A0A226DVE7"/>
<accession>A0A226DVE7</accession>
<name>A0A226DVE7_FOLCA</name>
<dbReference type="PANTHER" id="PTHR23324">
    <property type="entry name" value="SEC14 RELATED PROTEIN"/>
    <property type="match status" value="1"/>
</dbReference>
<evidence type="ECO:0000313" key="3">
    <source>
        <dbReference type="Proteomes" id="UP000198287"/>
    </source>
</evidence>
<dbReference type="InterPro" id="IPR036273">
    <property type="entry name" value="CRAL/TRIO_N_dom_sf"/>
</dbReference>
<dbReference type="PROSITE" id="PS50191">
    <property type="entry name" value="CRAL_TRIO"/>
    <property type="match status" value="1"/>
</dbReference>
<dbReference type="GO" id="GO:0005737">
    <property type="term" value="C:cytoplasm"/>
    <property type="evidence" value="ECO:0007669"/>
    <property type="project" value="TreeGrafter"/>
</dbReference>
<gene>
    <name evidence="2" type="ORF">Fcan01_16399</name>
</gene>
<keyword evidence="3" id="KW-1185">Reference proteome</keyword>
<dbReference type="Pfam" id="PF00650">
    <property type="entry name" value="CRAL_TRIO"/>
    <property type="match status" value="1"/>
</dbReference>
<dbReference type="InterPro" id="IPR001251">
    <property type="entry name" value="CRAL-TRIO_dom"/>
</dbReference>
<dbReference type="SMART" id="SM00516">
    <property type="entry name" value="SEC14"/>
    <property type="match status" value="1"/>
</dbReference>
<dbReference type="PANTHER" id="PTHR23324:SF87">
    <property type="entry name" value="CRAL-TRIO DOMAIN-CONTAINING PROTEIN C34C12.6"/>
    <property type="match status" value="1"/>
</dbReference>
<dbReference type="CDD" id="cd00170">
    <property type="entry name" value="SEC14"/>
    <property type="match status" value="1"/>
</dbReference>
<dbReference type="SUPFAM" id="SSF52087">
    <property type="entry name" value="CRAL/TRIO domain"/>
    <property type="match status" value="1"/>
</dbReference>
<organism evidence="2 3">
    <name type="scientific">Folsomia candida</name>
    <name type="common">Springtail</name>
    <dbReference type="NCBI Taxonomy" id="158441"/>
    <lineage>
        <taxon>Eukaryota</taxon>
        <taxon>Metazoa</taxon>
        <taxon>Ecdysozoa</taxon>
        <taxon>Arthropoda</taxon>
        <taxon>Hexapoda</taxon>
        <taxon>Collembola</taxon>
        <taxon>Entomobryomorpha</taxon>
        <taxon>Isotomoidea</taxon>
        <taxon>Isotomidae</taxon>
        <taxon>Proisotominae</taxon>
        <taxon>Folsomia</taxon>
    </lineage>
</organism>
<dbReference type="InterPro" id="IPR051064">
    <property type="entry name" value="SEC14/CRAL-TRIO_domain"/>
</dbReference>
<evidence type="ECO:0000259" key="1">
    <source>
        <dbReference type="PROSITE" id="PS50191"/>
    </source>
</evidence>
<dbReference type="EMBL" id="LNIX01000011">
    <property type="protein sequence ID" value="OXA48794.1"/>
    <property type="molecule type" value="Genomic_DNA"/>
</dbReference>
<feature type="domain" description="CRAL-TRIO" evidence="1">
    <location>
        <begin position="34"/>
        <end position="208"/>
    </location>
</feature>